<protein>
    <submittedName>
        <fullName evidence="1">Uncharacterized protein</fullName>
    </submittedName>
</protein>
<dbReference type="AlphaFoldDB" id="A0A0F9Q5Z9"/>
<sequence>MTEISQDKFAVKSTVGDFTSTRIETIENEKVTLKIENGIFNTMGYILAPKGDMVEVIIWGEFEDEKNEKILVKAGEIVLKGLKRFAEFLEEGGDPEEFDKKQITIAP</sequence>
<evidence type="ECO:0000313" key="1">
    <source>
        <dbReference type="EMBL" id="KKN37929.1"/>
    </source>
</evidence>
<organism evidence="1">
    <name type="scientific">marine sediment metagenome</name>
    <dbReference type="NCBI Taxonomy" id="412755"/>
    <lineage>
        <taxon>unclassified sequences</taxon>
        <taxon>metagenomes</taxon>
        <taxon>ecological metagenomes</taxon>
    </lineage>
</organism>
<comment type="caution">
    <text evidence="1">The sequence shown here is derived from an EMBL/GenBank/DDBJ whole genome shotgun (WGS) entry which is preliminary data.</text>
</comment>
<dbReference type="EMBL" id="LAZR01001861">
    <property type="protein sequence ID" value="KKN37929.1"/>
    <property type="molecule type" value="Genomic_DNA"/>
</dbReference>
<accession>A0A0F9Q5Z9</accession>
<reference evidence="1" key="1">
    <citation type="journal article" date="2015" name="Nature">
        <title>Complex archaea that bridge the gap between prokaryotes and eukaryotes.</title>
        <authorList>
            <person name="Spang A."/>
            <person name="Saw J.H."/>
            <person name="Jorgensen S.L."/>
            <person name="Zaremba-Niedzwiedzka K."/>
            <person name="Martijn J."/>
            <person name="Lind A.E."/>
            <person name="van Eijk R."/>
            <person name="Schleper C."/>
            <person name="Guy L."/>
            <person name="Ettema T.J."/>
        </authorList>
    </citation>
    <scope>NUCLEOTIDE SEQUENCE</scope>
</reference>
<name>A0A0F9Q5Z9_9ZZZZ</name>
<proteinExistence type="predicted"/>
<gene>
    <name evidence="1" type="ORF">LCGC14_0758510</name>
</gene>